<organism evidence="1 2">
    <name type="scientific">Populus alba</name>
    <name type="common">White poplar</name>
    <dbReference type="NCBI Taxonomy" id="43335"/>
    <lineage>
        <taxon>Eukaryota</taxon>
        <taxon>Viridiplantae</taxon>
        <taxon>Streptophyta</taxon>
        <taxon>Embryophyta</taxon>
        <taxon>Tracheophyta</taxon>
        <taxon>Spermatophyta</taxon>
        <taxon>Magnoliopsida</taxon>
        <taxon>eudicotyledons</taxon>
        <taxon>Gunneridae</taxon>
        <taxon>Pentapetalae</taxon>
        <taxon>rosids</taxon>
        <taxon>fabids</taxon>
        <taxon>Malpighiales</taxon>
        <taxon>Salicaceae</taxon>
        <taxon>Saliceae</taxon>
        <taxon>Populus</taxon>
    </lineage>
</organism>
<accession>A0ACC4BZL5</accession>
<protein>
    <submittedName>
        <fullName evidence="1">Uncharacterized protein</fullName>
    </submittedName>
</protein>
<comment type="caution">
    <text evidence="1">The sequence shown here is derived from an EMBL/GenBank/DDBJ whole genome shotgun (WGS) entry which is preliminary data.</text>
</comment>
<keyword evidence="2" id="KW-1185">Reference proteome</keyword>
<name>A0ACC4BZL5_POPAL</name>
<evidence type="ECO:0000313" key="1">
    <source>
        <dbReference type="EMBL" id="KAL3583954.1"/>
    </source>
</evidence>
<dbReference type="Proteomes" id="UP000309997">
    <property type="component" value="Unassembled WGS sequence"/>
</dbReference>
<proteinExistence type="predicted"/>
<dbReference type="EMBL" id="RCHU02000007">
    <property type="protein sequence ID" value="KAL3583954.1"/>
    <property type="molecule type" value="Genomic_DNA"/>
</dbReference>
<reference evidence="1 2" key="1">
    <citation type="journal article" date="2024" name="Plant Biotechnol. J.">
        <title>Genome and CRISPR/Cas9 system of a widespread forest tree (Populus alba) in the world.</title>
        <authorList>
            <person name="Liu Y.J."/>
            <person name="Jiang P.F."/>
            <person name="Han X.M."/>
            <person name="Li X.Y."/>
            <person name="Wang H.M."/>
            <person name="Wang Y.J."/>
            <person name="Wang X.X."/>
            <person name="Zeng Q.Y."/>
        </authorList>
    </citation>
    <scope>NUCLEOTIDE SEQUENCE [LARGE SCALE GENOMIC DNA]</scope>
    <source>
        <strain evidence="2">cv. PAL-ZL1</strain>
    </source>
</reference>
<gene>
    <name evidence="1" type="ORF">D5086_015015</name>
</gene>
<sequence length="237" mass="26450">MTSVNCQRWLTTGLEVAVVHFGGASEKLVNRYATIICMFQWVVCMLNSTAVTLCSDDLAGLHHTQDYTDEGGIHDVCGPSWKTRKPTKAMELQDKSEIFPQWLSWRCFSLLDPIIYLLVLNGSNLFAHGAHLLLVFILRANGDMPVDDGVRLLNATFPLLCQLVDQLTFSASGKCKDELSFRTVVRDLRTKSPMLQIVLVNPNSWCCSGDCLDTKSNTDSVLKLDLHPVIKVLFSDL</sequence>
<evidence type="ECO:0000313" key="2">
    <source>
        <dbReference type="Proteomes" id="UP000309997"/>
    </source>
</evidence>